<dbReference type="Gene3D" id="3.40.50.12780">
    <property type="entry name" value="N-terminal domain of ligase-like"/>
    <property type="match status" value="1"/>
</dbReference>
<organism evidence="2 3">
    <name type="scientific">Apatococcus fuscideae</name>
    <dbReference type="NCBI Taxonomy" id="2026836"/>
    <lineage>
        <taxon>Eukaryota</taxon>
        <taxon>Viridiplantae</taxon>
        <taxon>Chlorophyta</taxon>
        <taxon>core chlorophytes</taxon>
        <taxon>Trebouxiophyceae</taxon>
        <taxon>Chlorellales</taxon>
        <taxon>Chlorellaceae</taxon>
        <taxon>Apatococcus</taxon>
    </lineage>
</organism>
<proteinExistence type="predicted"/>
<dbReference type="PANTHER" id="PTHR43272">
    <property type="entry name" value="LONG-CHAIN-FATTY-ACID--COA LIGASE"/>
    <property type="match status" value="1"/>
</dbReference>
<dbReference type="Pfam" id="PF00501">
    <property type="entry name" value="AMP-binding"/>
    <property type="match status" value="1"/>
</dbReference>
<name>A0AAW1SPX5_9CHLO</name>
<dbReference type="InterPro" id="IPR000873">
    <property type="entry name" value="AMP-dep_synth/lig_dom"/>
</dbReference>
<dbReference type="PRINTS" id="PR00154">
    <property type="entry name" value="AMPBINDING"/>
</dbReference>
<feature type="domain" description="AMP-dependent synthetase/ligase" evidence="1">
    <location>
        <begin position="75"/>
        <end position="305"/>
    </location>
</feature>
<evidence type="ECO:0000313" key="2">
    <source>
        <dbReference type="EMBL" id="KAK9853617.1"/>
    </source>
</evidence>
<dbReference type="AlphaFoldDB" id="A0AAW1SPX5"/>
<dbReference type="InterPro" id="IPR020459">
    <property type="entry name" value="AMP-binding"/>
</dbReference>
<accession>A0AAW1SPX5</accession>
<sequence>MSNQHIEKISDTTISLGKGTPGRGDKLAVSPLYRNIKASESYATLEGAKTLYESFKRSVHQFPTEDFIGERKIVNGRAGPYEFLTFKQVEAKSRNLHSALAKLGLKPHDKIGIYSHNVPEWMLTIQAANRYSLAIVPLYDSLGENAVEYTINHSETGICFVHENKVKFLLKALPKLKTLKAVVVWGNPSKDVIDNIAKQGVKAFEFSDFCHSGEAKPLEPTPPKPEDTACIMYTSGTTGNPKGVVLTHENIVTAVASLHSYVHQQKIDITRTDSVLSFLTLAHILGRVVEEFAVSCGAKIGYWQSPAGPIHTDTSGLRWAPSIPRDASELHWTP</sequence>
<evidence type="ECO:0000259" key="1">
    <source>
        <dbReference type="Pfam" id="PF00501"/>
    </source>
</evidence>
<protein>
    <recommendedName>
        <fullName evidence="1">AMP-dependent synthetase/ligase domain-containing protein</fullName>
    </recommendedName>
</protein>
<comment type="caution">
    <text evidence="2">The sequence shown here is derived from an EMBL/GenBank/DDBJ whole genome shotgun (WGS) entry which is preliminary data.</text>
</comment>
<dbReference type="Proteomes" id="UP001485043">
    <property type="component" value="Unassembled WGS sequence"/>
</dbReference>
<dbReference type="PANTHER" id="PTHR43272:SF3">
    <property type="entry name" value="LONG CHAIN ACYL-COA SYNTHETASE 4"/>
    <property type="match status" value="1"/>
</dbReference>
<dbReference type="PROSITE" id="PS00455">
    <property type="entry name" value="AMP_BINDING"/>
    <property type="match status" value="1"/>
</dbReference>
<reference evidence="2 3" key="1">
    <citation type="journal article" date="2024" name="Nat. Commun.">
        <title>Phylogenomics reveals the evolutionary origins of lichenization in chlorophyte algae.</title>
        <authorList>
            <person name="Puginier C."/>
            <person name="Libourel C."/>
            <person name="Otte J."/>
            <person name="Skaloud P."/>
            <person name="Haon M."/>
            <person name="Grisel S."/>
            <person name="Petersen M."/>
            <person name="Berrin J.G."/>
            <person name="Delaux P.M."/>
            <person name="Dal Grande F."/>
            <person name="Keller J."/>
        </authorList>
    </citation>
    <scope>NUCLEOTIDE SEQUENCE [LARGE SCALE GENOMIC DNA]</scope>
    <source>
        <strain evidence="2 3">SAG 2523</strain>
    </source>
</reference>
<gene>
    <name evidence="2" type="ORF">WJX84_009359</name>
</gene>
<dbReference type="EMBL" id="JALJOV010001138">
    <property type="protein sequence ID" value="KAK9853617.1"/>
    <property type="molecule type" value="Genomic_DNA"/>
</dbReference>
<dbReference type="GO" id="GO:0016020">
    <property type="term" value="C:membrane"/>
    <property type="evidence" value="ECO:0007669"/>
    <property type="project" value="TreeGrafter"/>
</dbReference>
<dbReference type="GO" id="GO:0005783">
    <property type="term" value="C:endoplasmic reticulum"/>
    <property type="evidence" value="ECO:0007669"/>
    <property type="project" value="TreeGrafter"/>
</dbReference>
<dbReference type="SUPFAM" id="SSF56801">
    <property type="entry name" value="Acetyl-CoA synthetase-like"/>
    <property type="match status" value="1"/>
</dbReference>
<keyword evidence="3" id="KW-1185">Reference proteome</keyword>
<dbReference type="GO" id="GO:0004467">
    <property type="term" value="F:long-chain fatty acid-CoA ligase activity"/>
    <property type="evidence" value="ECO:0007669"/>
    <property type="project" value="TreeGrafter"/>
</dbReference>
<evidence type="ECO:0000313" key="3">
    <source>
        <dbReference type="Proteomes" id="UP001485043"/>
    </source>
</evidence>
<dbReference type="InterPro" id="IPR042099">
    <property type="entry name" value="ANL_N_sf"/>
</dbReference>
<dbReference type="InterPro" id="IPR020845">
    <property type="entry name" value="AMP-binding_CS"/>
</dbReference>